<dbReference type="Pfam" id="PF01663">
    <property type="entry name" value="Phosphodiest"/>
    <property type="match status" value="1"/>
</dbReference>
<evidence type="ECO:0000313" key="7">
    <source>
        <dbReference type="EMBL" id="GET34060.1"/>
    </source>
</evidence>
<feature type="binding site" evidence="5">
    <location>
        <position position="104"/>
    </location>
    <ligand>
        <name>substrate</name>
    </ligand>
</feature>
<name>A0A5M4B1L0_9BACT</name>
<evidence type="ECO:0000313" key="8">
    <source>
        <dbReference type="Proteomes" id="UP000391834"/>
    </source>
</evidence>
<comment type="caution">
    <text evidence="7">The sequence shown here is derived from an EMBL/GenBank/DDBJ whole genome shotgun (WGS) entry which is preliminary data.</text>
</comment>
<dbReference type="PANTHER" id="PTHR10151">
    <property type="entry name" value="ECTONUCLEOTIDE PYROPHOSPHATASE/PHOSPHODIESTERASE"/>
    <property type="match status" value="1"/>
</dbReference>
<feature type="active site" description="Phosphothreonine intermediate" evidence="4">
    <location>
        <position position="83"/>
    </location>
</feature>
<evidence type="ECO:0000256" key="3">
    <source>
        <dbReference type="ARBA" id="ARBA00022729"/>
    </source>
</evidence>
<evidence type="ECO:0000256" key="4">
    <source>
        <dbReference type="PIRSR" id="PIRSR031924-50"/>
    </source>
</evidence>
<dbReference type="Gene3D" id="3.40.720.10">
    <property type="entry name" value="Alkaline Phosphatase, subunit A"/>
    <property type="match status" value="1"/>
</dbReference>
<proteinExistence type="predicted"/>
<dbReference type="InterPro" id="IPR002591">
    <property type="entry name" value="Phosphodiest/P_Trfase"/>
</dbReference>
<dbReference type="InterPro" id="IPR017850">
    <property type="entry name" value="Alkaline_phosphatase_core_sf"/>
</dbReference>
<feature type="binding site" evidence="5">
    <location>
        <begin position="166"/>
        <end position="168"/>
    </location>
    <ligand>
        <name>substrate</name>
    </ligand>
</feature>
<dbReference type="Proteomes" id="UP000391834">
    <property type="component" value="Unassembled WGS sequence"/>
</dbReference>
<dbReference type="NCBIfam" id="NF042991">
    <property type="entry name" value="alk_phos_PafA"/>
    <property type="match status" value="1"/>
</dbReference>
<keyword evidence="8" id="KW-1185">Reference proteome</keyword>
<dbReference type="OrthoDB" id="9766127at2"/>
<organism evidence="7 8">
    <name type="scientific">Prolixibacter bellariivorans</name>
    <dbReference type="NCBI Taxonomy" id="314319"/>
    <lineage>
        <taxon>Bacteria</taxon>
        <taxon>Pseudomonadati</taxon>
        <taxon>Bacteroidota</taxon>
        <taxon>Bacteroidia</taxon>
        <taxon>Marinilabiliales</taxon>
        <taxon>Prolixibacteraceae</taxon>
        <taxon>Prolixibacter</taxon>
    </lineage>
</organism>
<dbReference type="CDD" id="cd16016">
    <property type="entry name" value="AP-SPAP"/>
    <property type="match status" value="1"/>
</dbReference>
<keyword evidence="1 4" id="KW-0597">Phosphoprotein</keyword>
<evidence type="ECO:0000256" key="1">
    <source>
        <dbReference type="ARBA" id="ARBA00022553"/>
    </source>
</evidence>
<dbReference type="AlphaFoldDB" id="A0A5M4B1L0"/>
<dbReference type="RefSeq" id="WP_025863929.1">
    <property type="nucleotide sequence ID" value="NZ_BLAX01000001.1"/>
</dbReference>
<gene>
    <name evidence="7" type="primary">pafA_2</name>
    <name evidence="7" type="ORF">PbJCM13498_29230</name>
</gene>
<dbReference type="EMBL" id="BLAX01000001">
    <property type="protein sequence ID" value="GET34060.1"/>
    <property type="molecule type" value="Genomic_DNA"/>
</dbReference>
<evidence type="ECO:0000256" key="2">
    <source>
        <dbReference type="ARBA" id="ARBA00022723"/>
    </source>
</evidence>
<dbReference type="PANTHER" id="PTHR10151:SF120">
    <property type="entry name" value="BIS(5'-ADENOSYL)-TRIPHOSPHATASE"/>
    <property type="match status" value="1"/>
</dbReference>
<dbReference type="Gene3D" id="3.30.1360.150">
    <property type="match status" value="1"/>
</dbReference>
<keyword evidence="3 6" id="KW-0732">Signal</keyword>
<dbReference type="InterPro" id="IPR026263">
    <property type="entry name" value="Alkaline_phosphatase_prok"/>
</dbReference>
<dbReference type="PIRSF" id="PIRSF031924">
    <property type="entry name" value="Pi-irrepressible_AP"/>
    <property type="match status" value="1"/>
</dbReference>
<evidence type="ECO:0000256" key="5">
    <source>
        <dbReference type="PIRSR" id="PIRSR031924-51"/>
    </source>
</evidence>
<evidence type="ECO:0000256" key="6">
    <source>
        <dbReference type="SAM" id="SignalP"/>
    </source>
</evidence>
<dbReference type="GO" id="GO:0004035">
    <property type="term" value="F:alkaline phosphatase activity"/>
    <property type="evidence" value="ECO:0007669"/>
    <property type="project" value="InterPro"/>
</dbReference>
<sequence length="550" mass="61134">MKLVITSIAVFLLTAIHAEAKAQTRQPSALKHPKLVVGIVVDQMRYDYLAKYYNKFSDGGFKKLMNQGFNCKDANFNYAPTYTGPGHTSIYTGTTPAYHGIIGNNWYNRTTGKTMYVTDDASVQTVGSNSADVGKMSPRNMLASTIGDEARLFSNMKSKVISISLKDRAAILPGGHLASGAFWFDPSSGNFVTSTYYMNELPKWVRDFNAQKLPEKYLSKPWNTLLPISEYTESAPDDNPYEGLYKGETKPVFPHNLPAMYSKNNYGIIRSTPFGNSLTKDLALAALKGANLGKGNNTDFLMVSFSSTDYIGHKMGPQSVELEDTYLRLDRDLAQLISVLDKTYGKDNYLLFLTADHGAAYVPQQLMDHKMDAGYFSFKDFDKKLKAHLAAMYNDSNLVSYIINDQVYLNHPEIHKKQIGINAVAKEIARYAQTFKGVANAYTAEQLTGATLQNQSGRYIQNGFYVKRSGDVSILLDPQWLGDYPHTGTSHGTTYSYDTHVPLLWYGWHIKPGYTSKPVHTVDIAPTLAAFLNIDAPNACTGRPIVTLTK</sequence>
<keyword evidence="2" id="KW-0479">Metal-binding</keyword>
<dbReference type="GO" id="GO:0046872">
    <property type="term" value="F:metal ion binding"/>
    <property type="evidence" value="ECO:0007669"/>
    <property type="project" value="UniProtKB-KW"/>
</dbReference>
<feature type="chain" id="PRO_5024328057" evidence="6">
    <location>
        <begin position="23"/>
        <end position="550"/>
    </location>
</feature>
<reference evidence="7 8" key="1">
    <citation type="submission" date="2019-10" db="EMBL/GenBank/DDBJ databases">
        <title>Prolixibacter strains distinguished by the presence of nitrate reductase genes were adept at nitrate-dependent anaerobic corrosion of metallic iron and carbon steel.</title>
        <authorList>
            <person name="Iino T."/>
            <person name="Shono N."/>
            <person name="Ito K."/>
            <person name="Nakamura R."/>
            <person name="Sueoka K."/>
            <person name="Harayama S."/>
            <person name="Ohkuma M."/>
        </authorList>
    </citation>
    <scope>NUCLEOTIDE SEQUENCE [LARGE SCALE GENOMIC DNA]</scope>
    <source>
        <strain evidence="7 8">JCM 13498</strain>
    </source>
</reference>
<dbReference type="SUPFAM" id="SSF53649">
    <property type="entry name" value="Alkaline phosphatase-like"/>
    <property type="match status" value="1"/>
</dbReference>
<protein>
    <submittedName>
        <fullName evidence="7">Alkaline phosphatase family protein</fullName>
    </submittedName>
</protein>
<accession>A0A5M4B1L0</accession>
<feature type="signal peptide" evidence="6">
    <location>
        <begin position="1"/>
        <end position="22"/>
    </location>
</feature>